<dbReference type="InterPro" id="IPR018097">
    <property type="entry name" value="EGF_Ca-bd_CS"/>
</dbReference>
<evidence type="ECO:0000256" key="19">
    <source>
        <dbReference type="ARBA" id="ARBA00045741"/>
    </source>
</evidence>
<dbReference type="AlphaFoldDB" id="A0AAV7A8V2"/>
<dbReference type="GO" id="GO:0005509">
    <property type="term" value="F:calcium ion binding"/>
    <property type="evidence" value="ECO:0007669"/>
    <property type="project" value="InterPro"/>
</dbReference>
<evidence type="ECO:0000256" key="7">
    <source>
        <dbReference type="ARBA" id="ARBA00022525"/>
    </source>
</evidence>
<evidence type="ECO:0000256" key="9">
    <source>
        <dbReference type="ARBA" id="ARBA00022588"/>
    </source>
</evidence>
<evidence type="ECO:0000256" key="17">
    <source>
        <dbReference type="ARBA" id="ARBA00023273"/>
    </source>
</evidence>
<dbReference type="CDD" id="cd00054">
    <property type="entry name" value="EGF_CA"/>
    <property type="match status" value="3"/>
</dbReference>
<feature type="signal peptide" evidence="23">
    <location>
        <begin position="1"/>
        <end position="20"/>
    </location>
</feature>
<dbReference type="SMART" id="SM00181">
    <property type="entry name" value="EGF"/>
    <property type="match status" value="3"/>
</dbReference>
<feature type="domain" description="EGF-like" evidence="24">
    <location>
        <begin position="401"/>
        <end position="441"/>
    </location>
</feature>
<dbReference type="InterPro" id="IPR001507">
    <property type="entry name" value="ZP_dom"/>
</dbReference>
<dbReference type="Pfam" id="PF12947">
    <property type="entry name" value="EGF_3"/>
    <property type="match status" value="2"/>
</dbReference>
<dbReference type="GO" id="GO:0045087">
    <property type="term" value="P:innate immune response"/>
    <property type="evidence" value="ECO:0007669"/>
    <property type="project" value="UniProtKB-KW"/>
</dbReference>
<evidence type="ECO:0000256" key="2">
    <source>
        <dbReference type="ARBA" id="ARBA00004309"/>
    </source>
</evidence>
<keyword evidence="7" id="KW-0964">Secreted</keyword>
<keyword evidence="12" id="KW-0677">Repeat</keyword>
<dbReference type="PANTHER" id="PTHR14002:SF40">
    <property type="entry name" value="UROMODULIN"/>
    <property type="match status" value="1"/>
</dbReference>
<dbReference type="FunFam" id="2.60.40.4100:FF:000001">
    <property type="entry name" value="alpha-tectorin isoform X1"/>
    <property type="match status" value="1"/>
</dbReference>
<keyword evidence="16" id="KW-0325">Glycoprotein</keyword>
<evidence type="ECO:0000256" key="21">
    <source>
        <dbReference type="PROSITE-ProRule" id="PRU00076"/>
    </source>
</evidence>
<dbReference type="InterPro" id="IPR000742">
    <property type="entry name" value="EGF"/>
</dbReference>
<dbReference type="FunFam" id="2.10.25.10:FF:000038">
    <property type="entry name" value="Fibrillin 2"/>
    <property type="match status" value="1"/>
</dbReference>
<dbReference type="SMART" id="SM00241">
    <property type="entry name" value="ZP"/>
    <property type="match status" value="1"/>
</dbReference>
<dbReference type="GO" id="GO:0098552">
    <property type="term" value="C:side of membrane"/>
    <property type="evidence" value="ECO:0007669"/>
    <property type="project" value="UniProtKB-KW"/>
</dbReference>
<evidence type="ECO:0000256" key="3">
    <source>
        <dbReference type="ARBA" id="ARBA00004539"/>
    </source>
</evidence>
<dbReference type="SUPFAM" id="SSF57184">
    <property type="entry name" value="Growth factor receptor domain"/>
    <property type="match status" value="1"/>
</dbReference>
<evidence type="ECO:0000259" key="24">
    <source>
        <dbReference type="PROSITE" id="PS50026"/>
    </source>
</evidence>
<dbReference type="GO" id="GO:0060170">
    <property type="term" value="C:ciliary membrane"/>
    <property type="evidence" value="ECO:0007669"/>
    <property type="project" value="UniProtKB-SubCell"/>
</dbReference>
<feature type="domain" description="EGF-like" evidence="24">
    <location>
        <begin position="359"/>
        <end position="397"/>
    </location>
</feature>
<gene>
    <name evidence="26" type="ORF">GDO81_016828</name>
</gene>
<evidence type="ECO:0000256" key="5">
    <source>
        <dbReference type="ARBA" id="ARBA00015737"/>
    </source>
</evidence>
<keyword evidence="14 22" id="KW-0472">Membrane</keyword>
<dbReference type="GO" id="GO:0016323">
    <property type="term" value="C:basolateral plasma membrane"/>
    <property type="evidence" value="ECO:0007669"/>
    <property type="project" value="UniProtKB-SubCell"/>
</dbReference>
<dbReference type="PROSITE" id="PS51034">
    <property type="entry name" value="ZP_2"/>
    <property type="match status" value="1"/>
</dbReference>
<dbReference type="Pfam" id="PF23283">
    <property type="entry name" value="D8C_UMOD"/>
    <property type="match status" value="1"/>
</dbReference>
<name>A0AAV7A8V2_ENGPU</name>
<keyword evidence="8 21" id="KW-0245">EGF-like domain</keyword>
<comment type="subunit">
    <text evidence="20">Homodimer that then polymerizes into long filaments. The filaments can additionally assemble laterally to form a sheet. The filaments consist of a zigzag-shaped backbone with laterally protruding arms which interact with bacterial adhesin fimH. Two fimH molecules can bind to a single UMOD monomer.</text>
</comment>
<dbReference type="InterPro" id="IPR055355">
    <property type="entry name" value="ZP-C"/>
</dbReference>
<dbReference type="PROSITE" id="PS01187">
    <property type="entry name" value="EGF_CA"/>
    <property type="match status" value="1"/>
</dbReference>
<keyword evidence="11 23" id="KW-0732">Signal</keyword>
<dbReference type="PROSITE" id="PS01186">
    <property type="entry name" value="EGF_2"/>
    <property type="match status" value="2"/>
</dbReference>
<dbReference type="Gene3D" id="3.40.50.410">
    <property type="entry name" value="von Willebrand factor, type A domain"/>
    <property type="match status" value="1"/>
</dbReference>
<evidence type="ECO:0000256" key="22">
    <source>
        <dbReference type="SAM" id="Phobius"/>
    </source>
</evidence>
<evidence type="ECO:0000256" key="18">
    <source>
        <dbReference type="ARBA" id="ARBA00023288"/>
    </source>
</evidence>
<evidence type="ECO:0000256" key="11">
    <source>
        <dbReference type="ARBA" id="ARBA00022729"/>
    </source>
</evidence>
<keyword evidence="22" id="KW-0812">Transmembrane</keyword>
<evidence type="ECO:0000313" key="27">
    <source>
        <dbReference type="Proteomes" id="UP000824782"/>
    </source>
</evidence>
<accession>A0AAV7A8V2</accession>
<dbReference type="InterPro" id="IPR049883">
    <property type="entry name" value="NOTCH1_EGF-like"/>
</dbReference>
<dbReference type="InterPro" id="IPR017977">
    <property type="entry name" value="ZP_dom_CS"/>
</dbReference>
<evidence type="ECO:0000256" key="14">
    <source>
        <dbReference type="ARBA" id="ARBA00023136"/>
    </source>
</evidence>
<dbReference type="Proteomes" id="UP000824782">
    <property type="component" value="Unassembled WGS sequence"/>
</dbReference>
<organism evidence="26 27">
    <name type="scientific">Engystomops pustulosus</name>
    <name type="common">Tungara frog</name>
    <name type="synonym">Physalaemus pustulosus</name>
    <dbReference type="NCBI Taxonomy" id="76066"/>
    <lineage>
        <taxon>Eukaryota</taxon>
        <taxon>Metazoa</taxon>
        <taxon>Chordata</taxon>
        <taxon>Craniata</taxon>
        <taxon>Vertebrata</taxon>
        <taxon>Euteleostomi</taxon>
        <taxon>Amphibia</taxon>
        <taxon>Batrachia</taxon>
        <taxon>Anura</taxon>
        <taxon>Neobatrachia</taxon>
        <taxon>Hyloidea</taxon>
        <taxon>Leptodactylidae</taxon>
        <taxon>Leiuperinae</taxon>
        <taxon>Engystomops</taxon>
    </lineage>
</organism>
<evidence type="ECO:0000256" key="1">
    <source>
        <dbReference type="ARBA" id="ARBA00004303"/>
    </source>
</evidence>
<evidence type="ECO:0000256" key="16">
    <source>
        <dbReference type="ARBA" id="ARBA00023180"/>
    </source>
</evidence>
<keyword evidence="9" id="KW-0399">Innate immunity</keyword>
<comment type="subcellular location">
    <subcellularLocation>
        <location evidence="1">Apical cell membrane</location>
        <topology evidence="1">Lipid-anchor</topology>
        <topology evidence="1">GPI-anchor</topology>
    </subcellularLocation>
    <subcellularLocation>
        <location evidence="3">Basolateral cell membrane</location>
        <topology evidence="3">Lipid-anchor</topology>
        <topology evidence="3">GPI-anchor</topology>
    </subcellularLocation>
    <subcellularLocation>
        <location evidence="2">Cell projection</location>
        <location evidence="2">Cilium membrane</location>
    </subcellularLocation>
    <subcellularLocation>
        <location evidence="4">Secreted</location>
    </subcellularLocation>
</comment>
<feature type="chain" id="PRO_5043608255" description="Uromodulin" evidence="23">
    <location>
        <begin position="21"/>
        <end position="937"/>
    </location>
</feature>
<dbReference type="InterPro" id="IPR057774">
    <property type="entry name" value="D8C_UMOD/GP2/OIT3-like"/>
</dbReference>
<evidence type="ECO:0000256" key="8">
    <source>
        <dbReference type="ARBA" id="ARBA00022536"/>
    </source>
</evidence>
<sequence length="937" mass="101900">MHYTMHQVFLFLTLVSMTSAFGDSTIGPSYVTSPNPLCSSPTTSSSLTYLVDTTGSMGNYLSQLKLVNSWILDRVTARFPCGARQYTMVEYNDPDVGPVRYTQSKQDFGNYFNTLSASGGGDCPELTMKGLEMALINSPPKSYILVFTDASAADYGNTTLVNNVRSLITTTKSQVTFLVTGYCNTTNSPDFAIYRDIAALSFGHVYLFSISDINKVFNYLDYTLSMPSNSSTQLFSGEFTALAHNESFSIIKNFSSIMITTSGLVYSVQVSGPNLISMDKLVLEVWGFVLLIKRPTRGNWALNVTAGGIHSVRVEGLTAFNTTSSCSKCHVNATCEDYYGSLQCLCKSGFIGDGIDCTDIDECAYSWTNNCSVGICSNNIGSYTCKCPSGFYSPTPYSCVDINECLNSLSRCHPLATCVNTNGNYSCSCPYGYFGDGFNCEVNDCSRGVCAAGKECVKTSGSYLCLDPCSSYIALNESWRSSLNYVPSSYAIYSDYKCDNYLNGWYRFIGSGGVRMPETCISSFYCGTHAPMWLNGVHPTTSDGIVNRTACATWSGSCCLWSSNIQIKACPGGYHVYKISGTPACTLAYCTDPNTNNATCEADEEWRLGSQGYGCYCKSQYTVSSLADMRPELTCGTNEMKASFHKCQAKALNFDLNSFKSNACFQFQDDRFTNTFSILSRLEAGNCGLQSYQNSTHVTYVSKLFITSEASGIITRNESLTVSMSCSYPLDMQITLSQVLKAIVKSVVVSVGGTGQFTVSMALFTDSSYKYPYTGSQVSLSVKDTLYIGAYIQGGDNSTYVVLMKNCYATPSSDPNDPVKHYIIKDSCPNKQDSTISVPQNGVSREGRLQVQMFKFVGDAYDSVYLHCALGLCNTVTGSCVPTCSGGRSAGVDVETRDVTLGPIVRTAVSSHVPISASASSIIYIPALLLMVFFMFL</sequence>
<dbReference type="Gene3D" id="2.60.40.3210">
    <property type="entry name" value="Zona pellucida, ZP-N domain"/>
    <property type="match status" value="1"/>
</dbReference>
<evidence type="ECO:0000259" key="25">
    <source>
        <dbReference type="PROSITE" id="PS51034"/>
    </source>
</evidence>
<dbReference type="PROSITE" id="PS00682">
    <property type="entry name" value="ZP_1"/>
    <property type="match status" value="1"/>
</dbReference>
<evidence type="ECO:0000256" key="12">
    <source>
        <dbReference type="ARBA" id="ARBA00022737"/>
    </source>
</evidence>
<dbReference type="PROSITE" id="PS00010">
    <property type="entry name" value="ASX_HYDROXYL"/>
    <property type="match status" value="2"/>
</dbReference>
<protein>
    <recommendedName>
        <fullName evidence="5">Uromodulin</fullName>
    </recommendedName>
</protein>
<evidence type="ECO:0000256" key="13">
    <source>
        <dbReference type="ARBA" id="ARBA00022859"/>
    </source>
</evidence>
<dbReference type="PANTHER" id="PTHR14002">
    <property type="entry name" value="ENDOGLIN/TGF-BETA RECEPTOR TYPE III"/>
    <property type="match status" value="1"/>
</dbReference>
<keyword evidence="15" id="KW-1015">Disulfide bond</keyword>
<dbReference type="Gene3D" id="2.10.25.10">
    <property type="entry name" value="Laminin"/>
    <property type="match status" value="3"/>
</dbReference>
<dbReference type="Pfam" id="PF07645">
    <property type="entry name" value="EGF_CA"/>
    <property type="match status" value="1"/>
</dbReference>
<feature type="transmembrane region" description="Helical" evidence="22">
    <location>
        <begin position="915"/>
        <end position="936"/>
    </location>
</feature>
<reference evidence="26" key="1">
    <citation type="thesis" date="2020" institute="ProQuest LLC" country="789 East Eisenhower Parkway, Ann Arbor, MI, USA">
        <title>Comparative Genomics and Chromosome Evolution.</title>
        <authorList>
            <person name="Mudd A.B."/>
        </authorList>
    </citation>
    <scope>NUCLEOTIDE SEQUENCE</scope>
    <source>
        <strain evidence="26">237g6f4</strain>
        <tissue evidence="26">Blood</tissue>
    </source>
</reference>
<keyword evidence="27" id="KW-1185">Reference proteome</keyword>
<dbReference type="InterPro" id="IPR024731">
    <property type="entry name" value="NELL2-like_EGF"/>
</dbReference>
<comment type="caution">
    <text evidence="26">The sequence shown here is derived from an EMBL/GenBank/DDBJ whole genome shotgun (WGS) entry which is preliminary data.</text>
</comment>
<evidence type="ECO:0000256" key="4">
    <source>
        <dbReference type="ARBA" id="ARBA00004613"/>
    </source>
</evidence>
<evidence type="ECO:0000256" key="15">
    <source>
        <dbReference type="ARBA" id="ARBA00023157"/>
    </source>
</evidence>
<dbReference type="GO" id="GO:0016324">
    <property type="term" value="C:apical plasma membrane"/>
    <property type="evidence" value="ECO:0007669"/>
    <property type="project" value="UniProtKB-SubCell"/>
</dbReference>
<keyword evidence="22" id="KW-1133">Transmembrane helix</keyword>
<comment type="caution">
    <text evidence="21">Lacks conserved residue(s) required for the propagation of feature annotation.</text>
</comment>
<dbReference type="EMBL" id="WNYA01000008">
    <property type="protein sequence ID" value="KAG8558031.1"/>
    <property type="molecule type" value="Genomic_DNA"/>
</dbReference>
<comment type="function">
    <text evidence="19">Functions in biogenesis and organization of the apical membrane of epithelial cells of the thick ascending limb of Henle's loop (TALH), where it promotes formation of complex filamentous gel-like structure that may play a role in the water barrier permeability. May serve as a receptor for binding and endocytosis of cytokines (IL-1, IL-2) and TNF. Facilitates neutrophil migration across renal epithelia.</text>
</comment>
<feature type="domain" description="ZP" evidence="25">
    <location>
        <begin position="634"/>
        <end position="891"/>
    </location>
</feature>
<dbReference type="SUPFAM" id="SSF53300">
    <property type="entry name" value="vWA-like"/>
    <property type="match status" value="1"/>
</dbReference>
<dbReference type="InterPro" id="IPR036465">
    <property type="entry name" value="vWFA_dom_sf"/>
</dbReference>
<keyword evidence="10" id="KW-0336">GPI-anchor</keyword>
<dbReference type="PROSITE" id="PS50026">
    <property type="entry name" value="EGF_3"/>
    <property type="match status" value="2"/>
</dbReference>
<dbReference type="InterPro" id="IPR042235">
    <property type="entry name" value="ZP-C_dom"/>
</dbReference>
<dbReference type="InterPro" id="IPR056861">
    <property type="entry name" value="HMCN1-like_VWA"/>
</dbReference>
<proteinExistence type="predicted"/>
<evidence type="ECO:0000256" key="23">
    <source>
        <dbReference type="SAM" id="SignalP"/>
    </source>
</evidence>
<dbReference type="Pfam" id="PF25106">
    <property type="entry name" value="VWA_4"/>
    <property type="match status" value="1"/>
</dbReference>
<keyword evidence="17" id="KW-0966">Cell projection</keyword>
<evidence type="ECO:0000256" key="20">
    <source>
        <dbReference type="ARBA" id="ARBA00046503"/>
    </source>
</evidence>
<dbReference type="SMART" id="SM00179">
    <property type="entry name" value="EGF_CA"/>
    <property type="match status" value="3"/>
</dbReference>
<dbReference type="Pfam" id="PF00100">
    <property type="entry name" value="Zona_pellucida"/>
    <property type="match status" value="1"/>
</dbReference>
<keyword evidence="13" id="KW-0391">Immunity</keyword>
<evidence type="ECO:0000256" key="6">
    <source>
        <dbReference type="ARBA" id="ARBA00022475"/>
    </source>
</evidence>
<dbReference type="InterPro" id="IPR001881">
    <property type="entry name" value="EGF-like_Ca-bd_dom"/>
</dbReference>
<dbReference type="InterPro" id="IPR009030">
    <property type="entry name" value="Growth_fac_rcpt_cys_sf"/>
</dbReference>
<keyword evidence="18" id="KW-0449">Lipoprotein</keyword>
<evidence type="ECO:0000256" key="10">
    <source>
        <dbReference type="ARBA" id="ARBA00022622"/>
    </source>
</evidence>
<evidence type="ECO:0000313" key="26">
    <source>
        <dbReference type="EMBL" id="KAG8558031.1"/>
    </source>
</evidence>
<dbReference type="InterPro" id="IPR000152">
    <property type="entry name" value="EGF-type_Asp/Asn_hydroxyl_site"/>
</dbReference>
<keyword evidence="6" id="KW-1003">Cell membrane</keyword>
<dbReference type="GO" id="GO:0005576">
    <property type="term" value="C:extracellular region"/>
    <property type="evidence" value="ECO:0007669"/>
    <property type="project" value="UniProtKB-SubCell"/>
</dbReference>
<dbReference type="Gene3D" id="2.60.40.4100">
    <property type="entry name" value="Zona pellucida, ZP-C domain"/>
    <property type="match status" value="1"/>
</dbReference>